<name>A0AA37BEX3_9ACTN</name>
<dbReference type="RefSeq" id="WP_191894424.1">
    <property type="nucleotide sequence ID" value="NZ_BMQD01000005.1"/>
</dbReference>
<gene>
    <name evidence="2" type="ORF">GCM10010126_19330</name>
</gene>
<accession>A0AA37BEX3</accession>
<evidence type="ECO:0000313" key="3">
    <source>
        <dbReference type="Proteomes" id="UP000627984"/>
    </source>
</evidence>
<dbReference type="Proteomes" id="UP000627984">
    <property type="component" value="Unassembled WGS sequence"/>
</dbReference>
<dbReference type="AlphaFoldDB" id="A0AA37BEX3"/>
<proteinExistence type="predicted"/>
<reference evidence="2" key="2">
    <citation type="submission" date="2022-09" db="EMBL/GenBank/DDBJ databases">
        <authorList>
            <person name="Sun Q."/>
            <person name="Ohkuma M."/>
        </authorList>
    </citation>
    <scope>NUCLEOTIDE SEQUENCE</scope>
    <source>
        <strain evidence="2">JCM 3093</strain>
    </source>
</reference>
<protein>
    <submittedName>
        <fullName evidence="2">Uncharacterized protein</fullName>
    </submittedName>
</protein>
<comment type="caution">
    <text evidence="2">The sequence shown here is derived from an EMBL/GenBank/DDBJ whole genome shotgun (WGS) entry which is preliminary data.</text>
</comment>
<sequence>MSDTSKRDPLDVTTDGKPDIAKMRKLLRELQKEERERRLAQGRGKPRTRREWEMWSGGVRKRLGIPEEEGEGDDVV</sequence>
<reference evidence="2" key="1">
    <citation type="journal article" date="2014" name="Int. J. Syst. Evol. Microbiol.">
        <title>Complete genome sequence of Corynebacterium casei LMG S-19264T (=DSM 44701T), isolated from a smear-ripened cheese.</title>
        <authorList>
            <consortium name="US DOE Joint Genome Institute (JGI-PGF)"/>
            <person name="Walter F."/>
            <person name="Albersmeier A."/>
            <person name="Kalinowski J."/>
            <person name="Ruckert C."/>
        </authorList>
    </citation>
    <scope>NUCLEOTIDE SEQUENCE</scope>
    <source>
        <strain evidence="2">JCM 3093</strain>
    </source>
</reference>
<evidence type="ECO:0000313" key="2">
    <source>
        <dbReference type="EMBL" id="GGK59937.1"/>
    </source>
</evidence>
<organism evidence="2 3">
    <name type="scientific">Planomonospora parontospora</name>
    <dbReference type="NCBI Taxonomy" id="58119"/>
    <lineage>
        <taxon>Bacteria</taxon>
        <taxon>Bacillati</taxon>
        <taxon>Actinomycetota</taxon>
        <taxon>Actinomycetes</taxon>
        <taxon>Streptosporangiales</taxon>
        <taxon>Streptosporangiaceae</taxon>
        <taxon>Planomonospora</taxon>
    </lineage>
</organism>
<feature type="region of interest" description="Disordered" evidence="1">
    <location>
        <begin position="32"/>
        <end position="52"/>
    </location>
</feature>
<evidence type="ECO:0000256" key="1">
    <source>
        <dbReference type="SAM" id="MobiDB-lite"/>
    </source>
</evidence>
<dbReference type="EMBL" id="BMQD01000005">
    <property type="protein sequence ID" value="GGK59937.1"/>
    <property type="molecule type" value="Genomic_DNA"/>
</dbReference>